<dbReference type="SUPFAM" id="SSF50923">
    <property type="entry name" value="Hemopexin-like domain"/>
    <property type="match status" value="1"/>
</dbReference>
<evidence type="ECO:0000256" key="1">
    <source>
        <dbReference type="SAM" id="Phobius"/>
    </source>
</evidence>
<keyword evidence="1" id="KW-0812">Transmembrane</keyword>
<dbReference type="InterPro" id="IPR036375">
    <property type="entry name" value="Hemopexin-like_dom_sf"/>
</dbReference>
<dbReference type="AlphaFoldDB" id="A0A834RBK7"/>
<dbReference type="EMBL" id="WVUK01000056">
    <property type="protein sequence ID" value="KAF7492667.1"/>
    <property type="molecule type" value="Genomic_DNA"/>
</dbReference>
<reference evidence="4" key="1">
    <citation type="journal article" date="2020" name="PLoS Negl. Trop. Dis.">
        <title>High-quality nuclear genome for Sarcoptes scabiei-A critical resource for a neglected parasite.</title>
        <authorList>
            <person name="Korhonen P.K."/>
            <person name="Gasser R.B."/>
            <person name="Ma G."/>
            <person name="Wang T."/>
            <person name="Stroehlein A.J."/>
            <person name="Young N.D."/>
            <person name="Ang C.S."/>
            <person name="Fernando D.D."/>
            <person name="Lu H.C."/>
            <person name="Taylor S."/>
            <person name="Reynolds S.L."/>
            <person name="Mofiz E."/>
            <person name="Najaraj S.H."/>
            <person name="Gowda H."/>
            <person name="Madugundu A."/>
            <person name="Renuse S."/>
            <person name="Holt D."/>
            <person name="Pandey A."/>
            <person name="Papenfuss A.T."/>
            <person name="Fischer K."/>
        </authorList>
    </citation>
    <scope>NUCLEOTIDE SEQUENCE [LARGE SCALE GENOMIC DNA]</scope>
</reference>
<evidence type="ECO:0000313" key="3">
    <source>
        <dbReference type="EnsemblMetazoa" id="KAF7492667.1"/>
    </source>
</evidence>
<protein>
    <submittedName>
        <fullName evidence="2 3">Uncharacterized protein</fullName>
    </submittedName>
</protein>
<feature type="transmembrane region" description="Helical" evidence="1">
    <location>
        <begin position="430"/>
        <end position="450"/>
    </location>
</feature>
<evidence type="ECO:0000313" key="4">
    <source>
        <dbReference type="Proteomes" id="UP000070412"/>
    </source>
</evidence>
<reference evidence="3" key="3">
    <citation type="submission" date="2022-06" db="UniProtKB">
        <authorList>
            <consortium name="EnsemblMetazoa"/>
        </authorList>
    </citation>
    <scope>IDENTIFICATION</scope>
</reference>
<accession>A0A834RBK7</accession>
<keyword evidence="1" id="KW-1133">Transmembrane helix</keyword>
<reference evidence="2" key="2">
    <citation type="submission" date="2020-01" db="EMBL/GenBank/DDBJ databases">
        <authorList>
            <person name="Korhonen P.K.K."/>
            <person name="Guangxu M.G."/>
            <person name="Wang T.W."/>
            <person name="Stroehlein A.J.S."/>
            <person name="Young N.D."/>
            <person name="Ang C.-S.A."/>
            <person name="Fernando D.W.F."/>
            <person name="Lu H.L."/>
            <person name="Taylor S.T."/>
            <person name="Ehtesham M.E.M."/>
            <person name="Najaraj S.H.N."/>
            <person name="Harsha G.H.G."/>
            <person name="Madugundu A.M."/>
            <person name="Renuse S.R."/>
            <person name="Holt D.H."/>
            <person name="Pandey A.P."/>
            <person name="Papenfuss A.P."/>
            <person name="Gasser R.B.G."/>
            <person name="Fischer K.F."/>
        </authorList>
    </citation>
    <scope>NUCLEOTIDE SEQUENCE</scope>
    <source>
        <strain evidence="2">SSS_KF_BRIS2020</strain>
    </source>
</reference>
<keyword evidence="1" id="KW-0472">Membrane</keyword>
<evidence type="ECO:0000313" key="2">
    <source>
        <dbReference type="EMBL" id="KAF7492667.1"/>
    </source>
</evidence>
<sequence>MLQAKMIMMMMVKHHHYHQCHIQTISILLLLSIFNILAVERDDRFVTNQYLSPSQSTRNNWREEITDFRYNSSRIDGITNLRNGSLIVISNNYYWILEPKQKPTINNVRGGIQNLWKDFTTIDDIWIDPYNEISPQLYIASNTAERGLEVVCQEFEENFVNDSSFCHLPVDKTWYIALRDLDRTKPINAVTWRNRTKNQDGGFWVFFQQFQMITIDPYEMNLRYTYDIRQWMSINETITAAFFDYHQSVYHFFFENNRYRKWTVNVPYMNSLPMTWDRAFLHGKLSEEMKINKDFFGFSQSEIIDRPQPWRSIHRDANLSPKIKIKSSIRTKNGKDKDSFETRSSHNLSDNKVQFDVKHEKISESNSASELEGNKKTIHKNEEDTEKEIQINSINYHKRLMRFDAEDVRDFSSKKLDVFKIEINATSKTFIVPNQFYLATIIFFVHFFLLL</sequence>
<name>A0A834RBK7_SARSC</name>
<proteinExistence type="predicted"/>
<organism evidence="2">
    <name type="scientific">Sarcoptes scabiei</name>
    <name type="common">Itch mite</name>
    <name type="synonym">Acarus scabiei</name>
    <dbReference type="NCBI Taxonomy" id="52283"/>
    <lineage>
        <taxon>Eukaryota</taxon>
        <taxon>Metazoa</taxon>
        <taxon>Ecdysozoa</taxon>
        <taxon>Arthropoda</taxon>
        <taxon>Chelicerata</taxon>
        <taxon>Arachnida</taxon>
        <taxon>Acari</taxon>
        <taxon>Acariformes</taxon>
        <taxon>Sarcoptiformes</taxon>
        <taxon>Astigmata</taxon>
        <taxon>Psoroptidia</taxon>
        <taxon>Sarcoptoidea</taxon>
        <taxon>Sarcoptidae</taxon>
        <taxon>Sarcoptinae</taxon>
        <taxon>Sarcoptes</taxon>
    </lineage>
</organism>
<keyword evidence="4" id="KW-1185">Reference proteome</keyword>
<dbReference type="EnsemblMetazoa" id="SSS_7979s_mrna">
    <property type="protein sequence ID" value="KAF7492667.1"/>
    <property type="gene ID" value="SSS_7979"/>
</dbReference>
<dbReference type="OrthoDB" id="6505773at2759"/>
<gene>
    <name evidence="2" type="ORF">SSS_7979</name>
</gene>
<dbReference type="Gene3D" id="2.110.10.10">
    <property type="entry name" value="Hemopexin-like domain"/>
    <property type="match status" value="1"/>
</dbReference>
<dbReference type="Proteomes" id="UP000070412">
    <property type="component" value="Unassembled WGS sequence"/>
</dbReference>